<dbReference type="AlphaFoldDB" id="A0AAW8N752"/>
<reference evidence="1" key="1">
    <citation type="submission" date="2023-07" db="EMBL/GenBank/DDBJ databases">
        <title>Sorghum-associated microbial communities from plants grown in Nebraska, USA.</title>
        <authorList>
            <person name="Schachtman D."/>
        </authorList>
    </citation>
    <scope>NUCLEOTIDE SEQUENCE</scope>
    <source>
        <strain evidence="1">BE261</strain>
    </source>
</reference>
<dbReference type="RefSeq" id="WP_310258106.1">
    <property type="nucleotide sequence ID" value="NZ_JAVDWN010000001.1"/>
</dbReference>
<organism evidence="1 2">
    <name type="scientific">Pseudarthrobacter oxydans</name>
    <name type="common">Arthrobacter oxydans</name>
    <dbReference type="NCBI Taxonomy" id="1671"/>
    <lineage>
        <taxon>Bacteria</taxon>
        <taxon>Bacillati</taxon>
        <taxon>Actinomycetota</taxon>
        <taxon>Actinomycetes</taxon>
        <taxon>Micrococcales</taxon>
        <taxon>Micrococcaceae</taxon>
        <taxon>Pseudarthrobacter</taxon>
    </lineage>
</organism>
<dbReference type="Proteomes" id="UP001262032">
    <property type="component" value="Unassembled WGS sequence"/>
</dbReference>
<evidence type="ECO:0000313" key="1">
    <source>
        <dbReference type="EMBL" id="MDR7162611.1"/>
    </source>
</evidence>
<sequence>MIVLLDPYEERGGGQAVLEELLRVVSQSSHSVAVCMPAQGRSRIEIPQQVLQGEFDDIEQLVGEEKAVVLVSNANAGHISVLRIAGALRRKGVVCKTVAILHNYPGSRLRTSVVKAVLRKFDNAIAVEPGLSSLRPDALIPSWLSAAPKISAPLYLATSRQGVIKSFARPDPSKGMHLLKDIYLAMERIGFTCQVALGDPLESHRGYVNKLKSDLSPWLVSGRRSAEWLNPGDIFVVPSIYGEAACLSAQEAMSRGAFVVASRVGLMPYLSPTNEGIRTFALGDTSSAISVLQDVCNMTPEVFLSECRGGATEMARRNLRWFDEVSNLLFSWDLQMPGSLVVRP</sequence>
<proteinExistence type="predicted"/>
<dbReference type="Gene3D" id="3.40.50.2000">
    <property type="entry name" value="Glycogen Phosphorylase B"/>
    <property type="match status" value="2"/>
</dbReference>
<accession>A0AAW8N752</accession>
<name>A0AAW8N752_PSEOX</name>
<dbReference type="SUPFAM" id="SSF53756">
    <property type="entry name" value="UDP-Glycosyltransferase/glycogen phosphorylase"/>
    <property type="match status" value="1"/>
</dbReference>
<dbReference type="EMBL" id="JAVDWN010000001">
    <property type="protein sequence ID" value="MDR7162611.1"/>
    <property type="molecule type" value="Genomic_DNA"/>
</dbReference>
<protein>
    <submittedName>
        <fullName evidence="1">Glycosyltransferase involved in cell wall biosynthesis</fullName>
    </submittedName>
</protein>
<comment type="caution">
    <text evidence="1">The sequence shown here is derived from an EMBL/GenBank/DDBJ whole genome shotgun (WGS) entry which is preliminary data.</text>
</comment>
<gene>
    <name evidence="1" type="ORF">J2X12_000612</name>
</gene>
<evidence type="ECO:0000313" key="2">
    <source>
        <dbReference type="Proteomes" id="UP001262032"/>
    </source>
</evidence>